<accession>A0A2P5WC83</accession>
<evidence type="ECO:0000256" key="1">
    <source>
        <dbReference type="SAM" id="MobiDB-lite"/>
    </source>
</evidence>
<proteinExistence type="predicted"/>
<dbReference type="EMBL" id="KZ668192">
    <property type="protein sequence ID" value="PPR88689.1"/>
    <property type="molecule type" value="Genomic_DNA"/>
</dbReference>
<name>A0A2P5WC83_GOSBA</name>
<sequence>MVVRELEPKRTSRSMALSDAPQSLPSNEKPIVVIECVEVVENEGRETWAKTWSGVYGDPIWSADWGLSL</sequence>
<evidence type="ECO:0000313" key="2">
    <source>
        <dbReference type="EMBL" id="PPR88689.1"/>
    </source>
</evidence>
<evidence type="ECO:0000313" key="3">
    <source>
        <dbReference type="Proteomes" id="UP000239757"/>
    </source>
</evidence>
<feature type="compositionally biased region" description="Basic and acidic residues" evidence="1">
    <location>
        <begin position="1"/>
        <end position="10"/>
    </location>
</feature>
<dbReference type="AlphaFoldDB" id="A0A2P5WC83"/>
<reference evidence="2 3" key="1">
    <citation type="submission" date="2015-01" db="EMBL/GenBank/DDBJ databases">
        <title>Genome of allotetraploid Gossypium barbadense reveals genomic plasticity and fiber elongation in cotton evolution.</title>
        <authorList>
            <person name="Chen X."/>
            <person name="Liu X."/>
            <person name="Zhao B."/>
            <person name="Zheng H."/>
            <person name="Hu Y."/>
            <person name="Lu G."/>
            <person name="Yang C."/>
            <person name="Chen J."/>
            <person name="Shan C."/>
            <person name="Zhang L."/>
            <person name="Zhou Y."/>
            <person name="Wang L."/>
            <person name="Guo W."/>
            <person name="Bai Y."/>
            <person name="Ruan J."/>
            <person name="Shangguan X."/>
            <person name="Mao Y."/>
            <person name="Jiang J."/>
            <person name="Zhu Y."/>
            <person name="Lei J."/>
            <person name="Kang H."/>
            <person name="Chen S."/>
            <person name="He X."/>
            <person name="Wang R."/>
            <person name="Wang Y."/>
            <person name="Chen J."/>
            <person name="Wang L."/>
            <person name="Yu S."/>
            <person name="Wang B."/>
            <person name="Wei J."/>
            <person name="Song S."/>
            <person name="Lu X."/>
            <person name="Gao Z."/>
            <person name="Gu W."/>
            <person name="Deng X."/>
            <person name="Ma D."/>
            <person name="Wang S."/>
            <person name="Liang W."/>
            <person name="Fang L."/>
            <person name="Cai C."/>
            <person name="Zhu X."/>
            <person name="Zhou B."/>
            <person name="Zhang Y."/>
            <person name="Chen Z."/>
            <person name="Xu S."/>
            <person name="Zhu R."/>
            <person name="Wang S."/>
            <person name="Zhang T."/>
            <person name="Zhao G."/>
        </authorList>
    </citation>
    <scope>NUCLEOTIDE SEQUENCE [LARGE SCALE GENOMIC DNA]</scope>
    <source>
        <strain evidence="3">cv. Xinhai21</strain>
        <tissue evidence="2">Leaf</tissue>
    </source>
</reference>
<feature type="region of interest" description="Disordered" evidence="1">
    <location>
        <begin position="1"/>
        <end position="24"/>
    </location>
</feature>
<dbReference type="Proteomes" id="UP000239757">
    <property type="component" value="Unassembled WGS sequence"/>
</dbReference>
<gene>
    <name evidence="2" type="ORF">GOBAR_AA31995</name>
</gene>
<organism evidence="2 3">
    <name type="scientific">Gossypium barbadense</name>
    <name type="common">Sea Island cotton</name>
    <name type="synonym">Hibiscus barbadensis</name>
    <dbReference type="NCBI Taxonomy" id="3634"/>
    <lineage>
        <taxon>Eukaryota</taxon>
        <taxon>Viridiplantae</taxon>
        <taxon>Streptophyta</taxon>
        <taxon>Embryophyta</taxon>
        <taxon>Tracheophyta</taxon>
        <taxon>Spermatophyta</taxon>
        <taxon>Magnoliopsida</taxon>
        <taxon>eudicotyledons</taxon>
        <taxon>Gunneridae</taxon>
        <taxon>Pentapetalae</taxon>
        <taxon>rosids</taxon>
        <taxon>malvids</taxon>
        <taxon>Malvales</taxon>
        <taxon>Malvaceae</taxon>
        <taxon>Malvoideae</taxon>
        <taxon>Gossypium</taxon>
    </lineage>
</organism>
<protein>
    <submittedName>
        <fullName evidence="2">Uncharacterized protein</fullName>
    </submittedName>
</protein>